<dbReference type="AlphaFoldDB" id="A0A1H8GFK5"/>
<keyword evidence="1" id="KW-0812">Transmembrane</keyword>
<evidence type="ECO:0000313" key="3">
    <source>
        <dbReference type="Proteomes" id="UP000199459"/>
    </source>
</evidence>
<dbReference type="EMBL" id="FOCP01000018">
    <property type="protein sequence ID" value="SEN42931.1"/>
    <property type="molecule type" value="Genomic_DNA"/>
</dbReference>
<evidence type="ECO:0000256" key="1">
    <source>
        <dbReference type="SAM" id="Phobius"/>
    </source>
</evidence>
<gene>
    <name evidence="2" type="ORF">SAMN05216325_1186</name>
</gene>
<keyword evidence="1" id="KW-1133">Transmembrane helix</keyword>
<evidence type="ECO:0000313" key="2">
    <source>
        <dbReference type="EMBL" id="SEN42931.1"/>
    </source>
</evidence>
<reference evidence="2 3" key="1">
    <citation type="submission" date="2016-10" db="EMBL/GenBank/DDBJ databases">
        <authorList>
            <person name="de Groot N.N."/>
        </authorList>
    </citation>
    <scope>NUCLEOTIDE SEQUENCE [LARGE SCALE GENOMIC DNA]</scope>
    <source>
        <strain evidence="2 3">Nm22</strain>
    </source>
</reference>
<feature type="transmembrane region" description="Helical" evidence="1">
    <location>
        <begin position="20"/>
        <end position="41"/>
    </location>
</feature>
<organism evidence="2 3">
    <name type="scientific">Nitrosomonas marina</name>
    <dbReference type="NCBI Taxonomy" id="917"/>
    <lineage>
        <taxon>Bacteria</taxon>
        <taxon>Pseudomonadati</taxon>
        <taxon>Pseudomonadota</taxon>
        <taxon>Betaproteobacteria</taxon>
        <taxon>Nitrosomonadales</taxon>
        <taxon>Nitrosomonadaceae</taxon>
        <taxon>Nitrosomonas</taxon>
    </lineage>
</organism>
<name>A0A1H8GFK5_9PROT</name>
<dbReference type="Proteomes" id="UP000199459">
    <property type="component" value="Unassembled WGS sequence"/>
</dbReference>
<proteinExistence type="predicted"/>
<sequence length="47" mass="5392">MSHETWLERLEMLLVRFSHLGIGADVASLGLIELWSLYVYLSRLTDG</sequence>
<protein>
    <submittedName>
        <fullName evidence="2">Uncharacterized protein</fullName>
    </submittedName>
</protein>
<dbReference type="RefSeq" id="WP_177167747.1">
    <property type="nucleotide sequence ID" value="NZ_FOCP01000018.1"/>
</dbReference>
<accession>A0A1H8GFK5</accession>
<keyword evidence="1" id="KW-0472">Membrane</keyword>